<dbReference type="InterPro" id="IPR050155">
    <property type="entry name" value="HAD-like_hydrolase_sf"/>
</dbReference>
<dbReference type="Pfam" id="PF13419">
    <property type="entry name" value="HAD_2"/>
    <property type="match status" value="1"/>
</dbReference>
<comment type="caution">
    <text evidence="5">The sequence shown here is derived from an EMBL/GenBank/DDBJ whole genome shotgun (WGS) entry which is preliminary data.</text>
</comment>
<gene>
    <name evidence="5" type="ORF">DBW96_03765</name>
</gene>
<proteinExistence type="predicted"/>
<organism evidence="5 6">
    <name type="scientific">SAR86 cluster bacterium</name>
    <dbReference type="NCBI Taxonomy" id="2030880"/>
    <lineage>
        <taxon>Bacteria</taxon>
        <taxon>Pseudomonadati</taxon>
        <taxon>Pseudomonadota</taxon>
        <taxon>Gammaproteobacteria</taxon>
        <taxon>SAR86 cluster</taxon>
    </lineage>
</organism>
<evidence type="ECO:0000256" key="2">
    <source>
        <dbReference type="ARBA" id="ARBA00022801"/>
    </source>
</evidence>
<accession>A0A368BT93</accession>
<evidence type="ECO:0000313" key="5">
    <source>
        <dbReference type="EMBL" id="RCL40124.1"/>
    </source>
</evidence>
<evidence type="ECO:0000256" key="1">
    <source>
        <dbReference type="ARBA" id="ARBA00022723"/>
    </source>
</evidence>
<dbReference type="SFLD" id="SFLDS00003">
    <property type="entry name" value="Haloacid_Dehalogenase"/>
    <property type="match status" value="1"/>
</dbReference>
<dbReference type="InterPro" id="IPR023214">
    <property type="entry name" value="HAD_sf"/>
</dbReference>
<protein>
    <submittedName>
        <fullName evidence="5">HAD family hydrolase</fullName>
    </submittedName>
</protein>
<dbReference type="SFLD" id="SFLDG01129">
    <property type="entry name" value="C1.5:_HAD__Beta-PGM__Phosphata"/>
    <property type="match status" value="1"/>
</dbReference>
<keyword evidence="1" id="KW-0479">Metal-binding</keyword>
<dbReference type="GO" id="GO:0008967">
    <property type="term" value="F:phosphoglycolate phosphatase activity"/>
    <property type="evidence" value="ECO:0007669"/>
    <property type="project" value="TreeGrafter"/>
</dbReference>
<dbReference type="EMBL" id="QOPE01000030">
    <property type="protein sequence ID" value="RCL40124.1"/>
    <property type="molecule type" value="Genomic_DNA"/>
</dbReference>
<dbReference type="GO" id="GO:0046872">
    <property type="term" value="F:metal ion binding"/>
    <property type="evidence" value="ECO:0007669"/>
    <property type="project" value="UniProtKB-KW"/>
</dbReference>
<keyword evidence="2 5" id="KW-0378">Hydrolase</keyword>
<dbReference type="PANTHER" id="PTHR43434:SF23">
    <property type="entry name" value="PHOSPHOGLYCOLATE PHOSPHATASE"/>
    <property type="match status" value="1"/>
</dbReference>
<name>A0A368BT93_9GAMM</name>
<keyword evidence="3" id="KW-0460">Magnesium</keyword>
<dbReference type="AlphaFoldDB" id="A0A368BT93"/>
<sequence>MIRGLLFDLDGTLLDSAPDFVYCLNSLLEKYQKPPTDENLIRSYVSDGSAKLVKLGFKIEEEHPEFEKLKKEFLDSYKNNLGKFSNLFIGASELIEKIKLNNLKWGIVTNKPYEYASKIIEETPDLSSCMTLVCPDHLKKAKPSPEGILLACNQLNLNPKEVIYFGDHQKDLMASRAAGTLTAACTYGYALQSSDLKNDDIEVRNLLEFSKTNFKSLDEHS</sequence>
<evidence type="ECO:0000313" key="6">
    <source>
        <dbReference type="Proteomes" id="UP000253307"/>
    </source>
</evidence>
<dbReference type="InterPro" id="IPR006439">
    <property type="entry name" value="HAD-SF_hydro_IA"/>
</dbReference>
<dbReference type="Proteomes" id="UP000253307">
    <property type="component" value="Unassembled WGS sequence"/>
</dbReference>
<evidence type="ECO:0000256" key="3">
    <source>
        <dbReference type="ARBA" id="ARBA00022842"/>
    </source>
</evidence>
<evidence type="ECO:0000256" key="4">
    <source>
        <dbReference type="ARBA" id="ARBA00023277"/>
    </source>
</evidence>
<dbReference type="SUPFAM" id="SSF56784">
    <property type="entry name" value="HAD-like"/>
    <property type="match status" value="1"/>
</dbReference>
<dbReference type="NCBIfam" id="TIGR01549">
    <property type="entry name" value="HAD-SF-IA-v1"/>
    <property type="match status" value="1"/>
</dbReference>
<dbReference type="Gene3D" id="3.40.50.1000">
    <property type="entry name" value="HAD superfamily/HAD-like"/>
    <property type="match status" value="1"/>
</dbReference>
<dbReference type="InterPro" id="IPR023198">
    <property type="entry name" value="PGP-like_dom2"/>
</dbReference>
<dbReference type="InterPro" id="IPR041492">
    <property type="entry name" value="HAD_2"/>
</dbReference>
<dbReference type="PANTHER" id="PTHR43434">
    <property type="entry name" value="PHOSPHOGLYCOLATE PHOSPHATASE"/>
    <property type="match status" value="1"/>
</dbReference>
<dbReference type="Gene3D" id="1.10.150.240">
    <property type="entry name" value="Putative phosphatase, domain 2"/>
    <property type="match status" value="1"/>
</dbReference>
<dbReference type="InterPro" id="IPR036412">
    <property type="entry name" value="HAD-like_sf"/>
</dbReference>
<dbReference type="GO" id="GO:0006281">
    <property type="term" value="P:DNA repair"/>
    <property type="evidence" value="ECO:0007669"/>
    <property type="project" value="TreeGrafter"/>
</dbReference>
<reference evidence="5 6" key="1">
    <citation type="journal article" date="2018" name="Microbiome">
        <title>Fine metagenomic profile of the Mediterranean stratified and mixed water columns revealed by assembly and recruitment.</title>
        <authorList>
            <person name="Haro-Moreno J.M."/>
            <person name="Lopez-Perez M."/>
            <person name="De La Torre J.R."/>
            <person name="Picazo A."/>
            <person name="Camacho A."/>
            <person name="Rodriguez-Valera F."/>
        </authorList>
    </citation>
    <scope>NUCLEOTIDE SEQUENCE [LARGE SCALE GENOMIC DNA]</scope>
    <source>
        <strain evidence="5">MED-G82</strain>
    </source>
</reference>
<keyword evidence="4" id="KW-0119">Carbohydrate metabolism</keyword>
<dbReference type="GO" id="GO:0005829">
    <property type="term" value="C:cytosol"/>
    <property type="evidence" value="ECO:0007669"/>
    <property type="project" value="TreeGrafter"/>
</dbReference>